<feature type="compositionally biased region" description="Polar residues" evidence="5">
    <location>
        <begin position="115"/>
        <end position="134"/>
    </location>
</feature>
<dbReference type="EMBL" id="VDLU01000005">
    <property type="protein sequence ID" value="TNJ26488.1"/>
    <property type="molecule type" value="Genomic_DNA"/>
</dbReference>
<dbReference type="SUPFAM" id="SSF69695">
    <property type="entry name" value="SRP19"/>
    <property type="match status" value="1"/>
</dbReference>
<dbReference type="InterPro" id="IPR036521">
    <property type="entry name" value="SRP19-like_sf"/>
</dbReference>
<dbReference type="GO" id="GO:0005786">
    <property type="term" value="C:signal recognition particle, endoplasmic reticulum targeting"/>
    <property type="evidence" value="ECO:0007669"/>
    <property type="project" value="UniProtKB-KW"/>
</dbReference>
<evidence type="ECO:0000256" key="1">
    <source>
        <dbReference type="ARBA" id="ARBA00004496"/>
    </source>
</evidence>
<sequence length="150" mass="16714">MASVIYPRYLDSTARIRMGRRVGIEDGVPRPSVAEIVAAIKELYPEDGVEQDEGRYPRGAVEEFELGRIKVSKELIKRMGGKVPFLRSLRVSILDAREKLISLASEAQEKASSAVEGQSEASSGAQGRAQQPQRPKTRGDVKSHRHRHRH</sequence>
<dbReference type="InterPro" id="IPR002778">
    <property type="entry name" value="Signal_recog_particle_SRP19"/>
</dbReference>
<dbReference type="AlphaFoldDB" id="A0A4Z1SS57"/>
<dbReference type="Pfam" id="PF01922">
    <property type="entry name" value="SRP19"/>
    <property type="match status" value="1"/>
</dbReference>
<keyword evidence="4" id="KW-0687">Ribonucleoprotein</keyword>
<gene>
    <name evidence="6" type="ORF">GMRT_13928</name>
</gene>
<dbReference type="VEuPathDB" id="GiardiaDB:GMRT_13928"/>
<name>A0A4Z1SS57_GIAMU</name>
<dbReference type="Proteomes" id="UP000315496">
    <property type="component" value="Chromosome 5"/>
</dbReference>
<feature type="region of interest" description="Disordered" evidence="5">
    <location>
        <begin position="106"/>
        <end position="150"/>
    </location>
</feature>
<dbReference type="Gene3D" id="3.30.56.30">
    <property type="entry name" value="Signal recognition particle, SRP19-like subunit"/>
    <property type="match status" value="1"/>
</dbReference>
<accession>A0A4Z1SS57</accession>
<comment type="caution">
    <text evidence="6">The sequence shown here is derived from an EMBL/GenBank/DDBJ whole genome shotgun (WGS) entry which is preliminary data.</text>
</comment>
<evidence type="ECO:0000256" key="2">
    <source>
        <dbReference type="ARBA" id="ARBA00022490"/>
    </source>
</evidence>
<reference evidence="6 7" key="1">
    <citation type="submission" date="2019-05" db="EMBL/GenBank/DDBJ databases">
        <title>The compact genome of Giardia muris reveals important steps in the evolution of intestinal protozoan parasites.</title>
        <authorList>
            <person name="Xu F."/>
            <person name="Jimenez-Gonzalez A."/>
            <person name="Einarsson E."/>
            <person name="Astvaldsson A."/>
            <person name="Peirasmaki D."/>
            <person name="Eckmann L."/>
            <person name="Andersson J.O."/>
            <person name="Svard S.G."/>
            <person name="Jerlstrom-Hultqvist J."/>
        </authorList>
    </citation>
    <scope>NUCLEOTIDE SEQUENCE [LARGE SCALE GENOMIC DNA]</scope>
    <source>
        <strain evidence="6 7">Roberts-Thomson</strain>
    </source>
</reference>
<organism evidence="6 7">
    <name type="scientific">Giardia muris</name>
    <dbReference type="NCBI Taxonomy" id="5742"/>
    <lineage>
        <taxon>Eukaryota</taxon>
        <taxon>Metamonada</taxon>
        <taxon>Diplomonadida</taxon>
        <taxon>Hexamitidae</taxon>
        <taxon>Giardiinae</taxon>
        <taxon>Giardia</taxon>
    </lineage>
</organism>
<evidence type="ECO:0000256" key="3">
    <source>
        <dbReference type="ARBA" id="ARBA00023135"/>
    </source>
</evidence>
<dbReference type="PANTHER" id="PTHR17453">
    <property type="entry name" value="SIGNAL RECOGNITION PARTICLE 19 KD PROTEIN"/>
    <property type="match status" value="1"/>
</dbReference>
<evidence type="ECO:0000313" key="7">
    <source>
        <dbReference type="Proteomes" id="UP000315496"/>
    </source>
</evidence>
<dbReference type="OrthoDB" id="2190947at2759"/>
<evidence type="ECO:0000256" key="4">
    <source>
        <dbReference type="ARBA" id="ARBA00023274"/>
    </source>
</evidence>
<dbReference type="GO" id="GO:0008312">
    <property type="term" value="F:7S RNA binding"/>
    <property type="evidence" value="ECO:0007669"/>
    <property type="project" value="InterPro"/>
</dbReference>
<keyword evidence="2" id="KW-0963">Cytoplasm</keyword>
<evidence type="ECO:0000313" key="6">
    <source>
        <dbReference type="EMBL" id="TNJ26488.1"/>
    </source>
</evidence>
<evidence type="ECO:0000256" key="5">
    <source>
        <dbReference type="SAM" id="MobiDB-lite"/>
    </source>
</evidence>
<protein>
    <submittedName>
        <fullName evidence="6">Signal recognition particle 19 kDa protein</fullName>
    </submittedName>
</protein>
<keyword evidence="3" id="KW-0733">Signal recognition particle</keyword>
<comment type="subcellular location">
    <subcellularLocation>
        <location evidence="1">Cytoplasm</location>
    </subcellularLocation>
</comment>
<dbReference type="GO" id="GO:0006617">
    <property type="term" value="P:SRP-dependent cotranslational protein targeting to membrane, signal sequence recognition"/>
    <property type="evidence" value="ECO:0007669"/>
    <property type="project" value="TreeGrafter"/>
</dbReference>
<dbReference type="PANTHER" id="PTHR17453:SF0">
    <property type="entry name" value="SIGNAL RECOGNITION PARTICLE 19 KDA PROTEIN"/>
    <property type="match status" value="1"/>
</dbReference>
<proteinExistence type="predicted"/>
<keyword evidence="7" id="KW-1185">Reference proteome</keyword>